<accession>A0A4Q7VQ80</accession>
<feature type="domain" description="Calcineurin-like phosphoesterase" evidence="7">
    <location>
        <begin position="42"/>
        <end position="241"/>
    </location>
</feature>
<feature type="compositionally biased region" description="Basic and acidic residues" evidence="6">
    <location>
        <begin position="316"/>
        <end position="334"/>
    </location>
</feature>
<keyword evidence="1" id="KW-1003">Cell membrane</keyword>
<feature type="compositionally biased region" description="Low complexity" evidence="6">
    <location>
        <begin position="297"/>
        <end position="313"/>
    </location>
</feature>
<evidence type="ECO:0000256" key="3">
    <source>
        <dbReference type="ARBA" id="ARBA00022723"/>
    </source>
</evidence>
<keyword evidence="5" id="KW-0464">Manganese</keyword>
<comment type="caution">
    <text evidence="8">The sequence shown here is derived from an EMBL/GenBank/DDBJ whole genome shotgun (WGS) entry which is preliminary data.</text>
</comment>
<evidence type="ECO:0000256" key="2">
    <source>
        <dbReference type="ARBA" id="ARBA00022519"/>
    </source>
</evidence>
<dbReference type="GO" id="GO:0008758">
    <property type="term" value="F:UDP-2,3-diacylglucosamine hydrolase activity"/>
    <property type="evidence" value="ECO:0007669"/>
    <property type="project" value="TreeGrafter"/>
</dbReference>
<keyword evidence="2" id="KW-0997">Cell inner membrane</keyword>
<feature type="region of interest" description="Disordered" evidence="6">
    <location>
        <begin position="287"/>
        <end position="341"/>
    </location>
</feature>
<keyword evidence="4" id="KW-0472">Membrane</keyword>
<organism evidence="8 9">
    <name type="scientific">Advenella incenata</name>
    <dbReference type="NCBI Taxonomy" id="267800"/>
    <lineage>
        <taxon>Bacteria</taxon>
        <taxon>Pseudomonadati</taxon>
        <taxon>Pseudomonadota</taxon>
        <taxon>Betaproteobacteria</taxon>
        <taxon>Burkholderiales</taxon>
        <taxon>Alcaligenaceae</taxon>
    </lineage>
</organism>
<reference evidence="8 9" key="1">
    <citation type="submission" date="2019-02" db="EMBL/GenBank/DDBJ databases">
        <title>Genomic Encyclopedia of Type Strains, Phase IV (KMG-IV): sequencing the most valuable type-strain genomes for metagenomic binning, comparative biology and taxonomic classification.</title>
        <authorList>
            <person name="Goeker M."/>
        </authorList>
    </citation>
    <scope>NUCLEOTIDE SEQUENCE [LARGE SCALE GENOMIC DNA]</scope>
    <source>
        <strain evidence="8 9">DSM 23814</strain>
    </source>
</reference>
<dbReference type="EMBL" id="SHKO01000001">
    <property type="protein sequence ID" value="RZT98600.1"/>
    <property type="molecule type" value="Genomic_DNA"/>
</dbReference>
<keyword evidence="9" id="KW-1185">Reference proteome</keyword>
<dbReference type="GO" id="GO:0009245">
    <property type="term" value="P:lipid A biosynthetic process"/>
    <property type="evidence" value="ECO:0007669"/>
    <property type="project" value="TreeGrafter"/>
</dbReference>
<dbReference type="PANTHER" id="PTHR34990">
    <property type="entry name" value="UDP-2,3-DIACYLGLUCOSAMINE HYDROLASE-RELATED"/>
    <property type="match status" value="1"/>
</dbReference>
<dbReference type="InterPro" id="IPR004843">
    <property type="entry name" value="Calcineurin-like_PHP"/>
</dbReference>
<dbReference type="PANTHER" id="PTHR34990:SF2">
    <property type="entry name" value="BLL8164 PROTEIN"/>
    <property type="match status" value="1"/>
</dbReference>
<dbReference type="Pfam" id="PF00149">
    <property type="entry name" value="Metallophos"/>
    <property type="match status" value="1"/>
</dbReference>
<evidence type="ECO:0000259" key="7">
    <source>
        <dbReference type="Pfam" id="PF00149"/>
    </source>
</evidence>
<evidence type="ECO:0000256" key="6">
    <source>
        <dbReference type="SAM" id="MobiDB-lite"/>
    </source>
</evidence>
<dbReference type="GO" id="GO:0046872">
    <property type="term" value="F:metal ion binding"/>
    <property type="evidence" value="ECO:0007669"/>
    <property type="project" value="UniProtKB-KW"/>
</dbReference>
<evidence type="ECO:0000313" key="8">
    <source>
        <dbReference type="EMBL" id="RZT98600.1"/>
    </source>
</evidence>
<sequence>MTDNIPGIVTHASQRIGVIRVIPDLYLWPDITLSEHPTTHYRTIWISDVHLGTKGCQANALLDFLKHTESDTLYLVGDIIDGWQLKGKWFWPQSHNDVIQKILRKCRQGTRVVFVPGNHDSFARHYVQQNFGGIEVVEETEHTTADGKRLWILHGDRFDGVVQFAPWLAYVGDHLYTVALTSNMWLNSARARMGLGYWSLSQYLKQKVKNAVSYISAFEDAVMQEARKNNYDGVVCGHIHKAEIREVDGILYCNDGDWVESMTALVEHADGSLHIVTWTPPAVVREKKPKRSRLRDVAVTTPATSAPAAEPVSRTAVEREENVAAHTDESDKQETSSVIQA</sequence>
<evidence type="ECO:0000256" key="1">
    <source>
        <dbReference type="ARBA" id="ARBA00022475"/>
    </source>
</evidence>
<dbReference type="InterPro" id="IPR043461">
    <property type="entry name" value="LpxH-like"/>
</dbReference>
<gene>
    <name evidence="8" type="ORF">EV681_0378</name>
</gene>
<dbReference type="Proteomes" id="UP000293398">
    <property type="component" value="Unassembled WGS sequence"/>
</dbReference>
<dbReference type="AlphaFoldDB" id="A0A4Q7VQ80"/>
<proteinExistence type="predicted"/>
<dbReference type="CDD" id="cd07398">
    <property type="entry name" value="MPP_YbbF-LpxH"/>
    <property type="match status" value="1"/>
</dbReference>
<dbReference type="SUPFAM" id="SSF56300">
    <property type="entry name" value="Metallo-dependent phosphatases"/>
    <property type="match status" value="1"/>
</dbReference>
<dbReference type="GO" id="GO:0016020">
    <property type="term" value="C:membrane"/>
    <property type="evidence" value="ECO:0007669"/>
    <property type="project" value="GOC"/>
</dbReference>
<evidence type="ECO:0000256" key="4">
    <source>
        <dbReference type="ARBA" id="ARBA00023136"/>
    </source>
</evidence>
<evidence type="ECO:0000256" key="5">
    <source>
        <dbReference type="ARBA" id="ARBA00023211"/>
    </source>
</evidence>
<protein>
    <submittedName>
        <fullName evidence="8">UDP-2,3-diacylglucosamine pyrophosphatase LpxH</fullName>
    </submittedName>
</protein>
<dbReference type="Gene3D" id="3.60.21.10">
    <property type="match status" value="1"/>
</dbReference>
<keyword evidence="3" id="KW-0479">Metal-binding</keyword>
<name>A0A4Q7VQ80_9BURK</name>
<dbReference type="InterPro" id="IPR029052">
    <property type="entry name" value="Metallo-depent_PP-like"/>
</dbReference>
<evidence type="ECO:0000313" key="9">
    <source>
        <dbReference type="Proteomes" id="UP000293398"/>
    </source>
</evidence>